<dbReference type="Pfam" id="PF08659">
    <property type="entry name" value="KR"/>
    <property type="match status" value="1"/>
</dbReference>
<dbReference type="Proteomes" id="UP000077069">
    <property type="component" value="Unassembled WGS sequence"/>
</dbReference>
<organism evidence="9 10">
    <name type="scientific">Paraphaeosphaeria sporulosa</name>
    <dbReference type="NCBI Taxonomy" id="1460663"/>
    <lineage>
        <taxon>Eukaryota</taxon>
        <taxon>Fungi</taxon>
        <taxon>Dikarya</taxon>
        <taxon>Ascomycota</taxon>
        <taxon>Pezizomycotina</taxon>
        <taxon>Dothideomycetes</taxon>
        <taxon>Pleosporomycetidae</taxon>
        <taxon>Pleosporales</taxon>
        <taxon>Massarineae</taxon>
        <taxon>Didymosphaeriaceae</taxon>
        <taxon>Paraphaeosphaeria</taxon>
    </lineage>
</organism>
<dbReference type="InterPro" id="IPR001227">
    <property type="entry name" value="Ac_transferase_dom_sf"/>
</dbReference>
<keyword evidence="4" id="KW-0511">Multifunctional enzyme</keyword>
<dbReference type="SMART" id="SM00822">
    <property type="entry name" value="PKS_KR"/>
    <property type="match status" value="1"/>
</dbReference>
<dbReference type="Gene3D" id="3.40.47.10">
    <property type="match status" value="1"/>
</dbReference>
<feature type="active site" description="Proton acceptor; for dehydratase activity" evidence="5">
    <location>
        <position position="977"/>
    </location>
</feature>
<keyword evidence="10" id="KW-1185">Reference proteome</keyword>
<dbReference type="SUPFAM" id="SSF51735">
    <property type="entry name" value="NAD(P)-binding Rossmann-fold domains"/>
    <property type="match status" value="1"/>
</dbReference>
<feature type="domain" description="Ketosynthase family 3 (KS3)" evidence="7">
    <location>
        <begin position="6"/>
        <end position="441"/>
    </location>
</feature>
<dbReference type="PROSITE" id="PS52019">
    <property type="entry name" value="PKS_MFAS_DH"/>
    <property type="match status" value="1"/>
</dbReference>
<keyword evidence="2" id="KW-0597">Phosphoprotein</keyword>
<dbReference type="Pfam" id="PF00109">
    <property type="entry name" value="ketoacyl-synt"/>
    <property type="match status" value="1"/>
</dbReference>
<dbReference type="Pfam" id="PF00698">
    <property type="entry name" value="Acyl_transf_1"/>
    <property type="match status" value="1"/>
</dbReference>
<dbReference type="Pfam" id="PF02801">
    <property type="entry name" value="Ketoacyl-synt_C"/>
    <property type="match status" value="1"/>
</dbReference>
<dbReference type="SMART" id="SM00827">
    <property type="entry name" value="PKS_AT"/>
    <property type="match status" value="1"/>
</dbReference>
<dbReference type="InterPro" id="IPR014031">
    <property type="entry name" value="Ketoacyl_synth_C"/>
</dbReference>
<dbReference type="Pfam" id="PF16197">
    <property type="entry name" value="KAsynt_C_assoc"/>
    <property type="match status" value="1"/>
</dbReference>
<feature type="compositionally biased region" description="Low complexity" evidence="6">
    <location>
        <begin position="1287"/>
        <end position="1298"/>
    </location>
</feature>
<dbReference type="InterPro" id="IPR032821">
    <property type="entry name" value="PKS_assoc"/>
</dbReference>
<dbReference type="InterPro" id="IPR014030">
    <property type="entry name" value="Ketoacyl_synth_N"/>
</dbReference>
<dbReference type="SUPFAM" id="SSF47336">
    <property type="entry name" value="ACP-like"/>
    <property type="match status" value="1"/>
</dbReference>
<evidence type="ECO:0000256" key="3">
    <source>
        <dbReference type="ARBA" id="ARBA00022679"/>
    </source>
</evidence>
<dbReference type="CDD" id="cd05274">
    <property type="entry name" value="KR_FAS_SDR_x"/>
    <property type="match status" value="1"/>
</dbReference>
<gene>
    <name evidence="9" type="ORF">CC84DRAFT_1262997</name>
</gene>
<feature type="region of interest" description="C-terminal hotdog fold" evidence="5">
    <location>
        <begin position="1093"/>
        <end position="1236"/>
    </location>
</feature>
<dbReference type="GO" id="GO:0006633">
    <property type="term" value="P:fatty acid biosynthetic process"/>
    <property type="evidence" value="ECO:0007669"/>
    <property type="project" value="InterPro"/>
</dbReference>
<dbReference type="EMBL" id="KV441558">
    <property type="protein sequence ID" value="OAG00921.1"/>
    <property type="molecule type" value="Genomic_DNA"/>
</dbReference>
<dbReference type="InterPro" id="IPR049900">
    <property type="entry name" value="PKS_mFAS_DH"/>
</dbReference>
<feature type="compositionally biased region" description="Low complexity" evidence="6">
    <location>
        <begin position="1266"/>
        <end position="1279"/>
    </location>
</feature>
<dbReference type="RefSeq" id="XP_018031286.1">
    <property type="nucleotide sequence ID" value="XM_018185195.1"/>
</dbReference>
<evidence type="ECO:0000259" key="7">
    <source>
        <dbReference type="PROSITE" id="PS52004"/>
    </source>
</evidence>
<evidence type="ECO:0000256" key="6">
    <source>
        <dbReference type="SAM" id="MobiDB-lite"/>
    </source>
</evidence>
<proteinExistence type="predicted"/>
<feature type="region of interest" description="Disordered" evidence="6">
    <location>
        <begin position="1266"/>
        <end position="1300"/>
    </location>
</feature>
<dbReference type="SMART" id="SM00825">
    <property type="entry name" value="PKS_KS"/>
    <property type="match status" value="1"/>
</dbReference>
<evidence type="ECO:0000256" key="2">
    <source>
        <dbReference type="ARBA" id="ARBA00022553"/>
    </source>
</evidence>
<reference evidence="9 10" key="1">
    <citation type="submission" date="2016-05" db="EMBL/GenBank/DDBJ databases">
        <title>Comparative analysis of secretome profiles of manganese(II)-oxidizing ascomycete fungi.</title>
        <authorList>
            <consortium name="DOE Joint Genome Institute"/>
            <person name="Zeiner C.A."/>
            <person name="Purvine S.O."/>
            <person name="Zink E.M."/>
            <person name="Wu S."/>
            <person name="Pasa-Tolic L."/>
            <person name="Chaput D.L."/>
            <person name="Haridas S."/>
            <person name="Grigoriev I.V."/>
            <person name="Santelli C.M."/>
            <person name="Hansel C.M."/>
        </authorList>
    </citation>
    <scope>NUCLEOTIDE SEQUENCE [LARGE SCALE GENOMIC DNA]</scope>
    <source>
        <strain evidence="9 10">AP3s5-JAC2a</strain>
    </source>
</reference>
<evidence type="ECO:0000313" key="9">
    <source>
        <dbReference type="EMBL" id="OAG00921.1"/>
    </source>
</evidence>
<dbReference type="SUPFAM" id="SSF52151">
    <property type="entry name" value="FabD/lysophospholipase-like"/>
    <property type="match status" value="1"/>
</dbReference>
<evidence type="ECO:0000313" key="10">
    <source>
        <dbReference type="Proteomes" id="UP000077069"/>
    </source>
</evidence>
<feature type="region of interest" description="N-terminal hotdog fold" evidence="5">
    <location>
        <begin position="945"/>
        <end position="1078"/>
    </location>
</feature>
<dbReference type="Gene3D" id="3.10.129.110">
    <property type="entry name" value="Polyketide synthase dehydratase"/>
    <property type="match status" value="1"/>
</dbReference>
<dbReference type="Pfam" id="PF14765">
    <property type="entry name" value="PS-DH"/>
    <property type="match status" value="1"/>
</dbReference>
<feature type="active site" description="Proton donor; for dehydratase activity" evidence="5">
    <location>
        <position position="1148"/>
    </location>
</feature>
<protein>
    <submittedName>
        <fullName evidence="9">Ketoacyl-synt-domain-containing protein</fullName>
    </submittedName>
</protein>
<dbReference type="InterPro" id="IPR057326">
    <property type="entry name" value="KR_dom"/>
</dbReference>
<evidence type="ECO:0000259" key="8">
    <source>
        <dbReference type="PROSITE" id="PS52019"/>
    </source>
</evidence>
<evidence type="ECO:0000256" key="1">
    <source>
        <dbReference type="ARBA" id="ARBA00022450"/>
    </source>
</evidence>
<dbReference type="CDD" id="cd00833">
    <property type="entry name" value="PKS"/>
    <property type="match status" value="1"/>
</dbReference>
<dbReference type="InterPro" id="IPR018201">
    <property type="entry name" value="Ketoacyl_synth_AS"/>
</dbReference>
<dbReference type="SMART" id="SM00826">
    <property type="entry name" value="PKS_DH"/>
    <property type="match status" value="1"/>
</dbReference>
<dbReference type="InterPro" id="IPR013968">
    <property type="entry name" value="PKS_KR"/>
</dbReference>
<dbReference type="OrthoDB" id="329835at2759"/>
<dbReference type="PANTHER" id="PTHR43775:SF20">
    <property type="entry name" value="HYBRID PKS-NRPS SYNTHETASE APDA"/>
    <property type="match status" value="1"/>
</dbReference>
<dbReference type="InterPro" id="IPR056501">
    <property type="entry name" value="NAD-bd_HRPKS_sdrA"/>
</dbReference>
<dbReference type="Pfam" id="PF21089">
    <property type="entry name" value="PKS_DH_N"/>
    <property type="match status" value="1"/>
</dbReference>
<dbReference type="InterPro" id="IPR042104">
    <property type="entry name" value="PKS_dehydratase_sf"/>
</dbReference>
<dbReference type="SUPFAM" id="SSF53901">
    <property type="entry name" value="Thiolase-like"/>
    <property type="match status" value="1"/>
</dbReference>
<dbReference type="InterPro" id="IPR036736">
    <property type="entry name" value="ACP-like_sf"/>
</dbReference>
<feature type="domain" description="PKS/mFAS DH" evidence="8">
    <location>
        <begin position="945"/>
        <end position="1236"/>
    </location>
</feature>
<keyword evidence="1" id="KW-0596">Phosphopantetheine</keyword>
<evidence type="ECO:0000256" key="5">
    <source>
        <dbReference type="PROSITE-ProRule" id="PRU01363"/>
    </source>
</evidence>
<dbReference type="PANTHER" id="PTHR43775">
    <property type="entry name" value="FATTY ACID SYNTHASE"/>
    <property type="match status" value="1"/>
</dbReference>
<dbReference type="InterPro" id="IPR050091">
    <property type="entry name" value="PKS_NRPS_Biosynth_Enz"/>
</dbReference>
<dbReference type="Gene3D" id="3.30.70.3290">
    <property type="match status" value="1"/>
</dbReference>
<dbReference type="Gene3D" id="3.40.50.720">
    <property type="entry name" value="NAD(P)-binding Rossmann-like Domain"/>
    <property type="match status" value="2"/>
</dbReference>
<dbReference type="GO" id="GO:0004312">
    <property type="term" value="F:fatty acid synthase activity"/>
    <property type="evidence" value="ECO:0007669"/>
    <property type="project" value="TreeGrafter"/>
</dbReference>
<keyword evidence="3" id="KW-0808">Transferase</keyword>
<dbReference type="InterPro" id="IPR049552">
    <property type="entry name" value="PKS_DH_N"/>
</dbReference>
<dbReference type="PROSITE" id="PS00606">
    <property type="entry name" value="KS3_1"/>
    <property type="match status" value="1"/>
</dbReference>
<dbReference type="InterPro" id="IPR020841">
    <property type="entry name" value="PKS_Beta-ketoAc_synthase_dom"/>
</dbReference>
<dbReference type="STRING" id="1460663.A0A177C133"/>
<dbReference type="Gene3D" id="3.40.366.10">
    <property type="entry name" value="Malonyl-Coenzyme A Acyl Carrier Protein, domain 2"/>
    <property type="match status" value="1"/>
</dbReference>
<name>A0A177C133_9PLEO</name>
<dbReference type="GO" id="GO:0004315">
    <property type="term" value="F:3-oxoacyl-[acyl-carrier-protein] synthase activity"/>
    <property type="evidence" value="ECO:0007669"/>
    <property type="project" value="InterPro"/>
</dbReference>
<accession>A0A177C133</accession>
<dbReference type="InterPro" id="IPR016039">
    <property type="entry name" value="Thiolase-like"/>
</dbReference>
<dbReference type="PROSITE" id="PS52004">
    <property type="entry name" value="KS3_2"/>
    <property type="match status" value="1"/>
</dbReference>
<dbReference type="InterPro" id="IPR016036">
    <property type="entry name" value="Malonyl_transacylase_ACP-bd"/>
</dbReference>
<evidence type="ECO:0000256" key="4">
    <source>
        <dbReference type="ARBA" id="ARBA00023268"/>
    </source>
</evidence>
<dbReference type="InParanoid" id="A0A177C133"/>
<dbReference type="GeneID" id="28768681"/>
<dbReference type="InterPro" id="IPR016035">
    <property type="entry name" value="Acyl_Trfase/lysoPLipase"/>
</dbReference>
<sequence length="2174" mass="238060">MASNAPTPIAIIGNGCRLAGAISNTSKLWELLLDPPDLVKEAPADRFRWEGIHQEDGRHNGIRTKRAYWLEENLRLFDPHFFSISPSEAETMDPQQRLLLECVYEAMESAGLTLEGLRGSDTGVFVGQMFDDYHELSVKDPVFAGGPMLTTGTVRSITANRVSHVFDFRGPSMCIDTACSSSMVAVHLAVESLRQEESRVAFACGVNLIVVPTVFQAGSRMRMHSADGRCKMFDESGDGYGRGEGIGVLCLKRLDHAIADGDIIEAVIRHTGTNHDGRSRTLTAPSPDAQAELIRQTYWKAGLDLAARSSRPQYVEAHGPGTRVGDPAEAEAIEKAIFLTDQEHADDDILHVGSIKTIVGHTEGTAGIAGVLRAALALQHGIIPPNLHFTSINPKVAARAPHLRIPTTAQPWPSLPEGVPRRASVNSFGFGGTNVHVVMESFDNSISPQRTKLDIMADDESHVFTPFVFSGNSEEALIATLEAHLAYLGEEGKEVSLRDLAWTLQYKRSLFDYRCSIAARSHGELIDCLLEKITTLKAKPGPENTFVRGTNRKPHILAVFPGQGAQYATMGREIIESSLFARGVIDKLDEALATLPSEDRPPWKLKDELLLEENESSLHEAVNSQSLTTAVQILLVSLLKAAGIELEAVVGHSSGEIGAAFAAGFMSAENAIRNAYYRGLHAGRAGSNGKQGAMSVASIPQDEADALCDLPDFKGRITVAAVNSSSGVTLSGDLDAIEEIEARLSGDGIAIKRVPVKTAYHSHHMLPYAAPYQESLEKTTHDSPTTKNGRTAWFSSVHPGVQKTFVSLQYWSENMVRPVLFQDAISAAVKDIGVPDLVLEVGPQPVLKQVIRKIIAEIDNTSSVHICLLKRGSDAVTSFSGALGLIWSNFGREAVNMASIDRVLSSGKPPKPVKNLPTYRWQYDKEYWWQSRLMRKELQSTTPPAELLGSEVYLSASHEAKWRQFLDPKQSPWLLEHKIDGKFVLPASAYVTMLVVAIQTRYTDRNILSIDLKDLRLQQPIAFASEYTKTEVVLTLHDLDETSQCIKGSFTIDSCADQAHGDLITASRGGICIIFGEDEDRSYPEVVSQPQELVDVMPDTFYRHTTSQGLHYQGSFRNIVSAQRKMGFAIGQITLTPSELILHPAVLDGLFQGANIAGNFPGDSALPDVVVPSLIRRITLFPTRCKEITDRAGTVKFQAISNADKISSGLLHSGDTGVAVQFDGLVLSPYRLTTSDEDVKMYSEVVWEPVYRPWKEHAHNNLLDSAETHASSDTSSTHSLFSAGDGSVSPARSSSPSQKSRETLMILGTALHIAKELEELLATAFQRVVCISSLEDINKDVDVPYVVLSIVELEEPIFMNMTRKKWQAIQRLFSDATDVLWVTSGTMSPKSIEAVYANMTVGLARSIRHELLHLRVQILDIDEPKSVTAQFIADAMAHWHDSDASATIGPHAELSYKGGAVYAPVVHRLGTLNDRYNSQHRKITRKVDPRREVVELVQTKSQSYSFQVLPQIGHLTDQGSHTPVEILHCTQLAFKIKGLGYLYLGIGRATEGQFYLVLLEKICTLARVRSDRTFPCGLSSPPDSTFLQGIVAEFVARTVIRFSSAHNSMVLICSDPIWVFRIKSLAREFSRSVVFVTGMHKSGCEGATYISKHSLDVAVCEIIPTETSVVVNLSNRPEDTELFSRAREILKDRSITFKDKNIIFQKRALLKHGESIKKEVLTWLTEISKDASSSGIPVDLLFEGDSALQPRDMLSNLDRSASAIANWSQSTVQVPIRTATEAVRFKASNTYLIVGTSEIARSICEWMASCEAKYFVMVSRNTDVVAPWAQIMHTKGIVVRLHSADITNEASINHVIASIKTPDVDNGFALPPIGGLIDLATIFRDGAFTNISYNAFRAVADVKAKGSLLLHNCFSNLPLDFFILTSSLSYITGNPGQANYNAGNAFMASLARYRRSIGLPASVVHLGTVAGIGHMAKQGSAGPGGLLNEDVRAGAYPISERDLHQIFAEAVLASPADSRMDAEIITGLKDIDRSFGNRLHYVKEPMFRNVIRDSSRNTGLTSSVGLSAKLSLRQQLAAAIGTKTDAVKIEEALLDIVRPAFIEKLKALLQVEYVDDAKSVIDLGIDSLAVAEVESWVKKELRVKIQRSVFFGGSVGDVVGTVVKSLDKEWVLDR</sequence>
<dbReference type="InterPro" id="IPR014043">
    <property type="entry name" value="Acyl_transferase_dom"/>
</dbReference>
<dbReference type="InterPro" id="IPR036291">
    <property type="entry name" value="NAD(P)-bd_dom_sf"/>
</dbReference>
<dbReference type="Pfam" id="PF23114">
    <property type="entry name" value="NAD-bd_HRPKS_sdrA"/>
    <property type="match status" value="1"/>
</dbReference>
<dbReference type="InterPro" id="IPR049551">
    <property type="entry name" value="PKS_DH_C"/>
</dbReference>
<dbReference type="InterPro" id="IPR020807">
    <property type="entry name" value="PKS_DH"/>
</dbReference>
<dbReference type="GO" id="GO:0044550">
    <property type="term" value="P:secondary metabolite biosynthetic process"/>
    <property type="evidence" value="ECO:0007669"/>
    <property type="project" value="TreeGrafter"/>
</dbReference>
<dbReference type="SUPFAM" id="SSF55048">
    <property type="entry name" value="Probable ACP-binding domain of malonyl-CoA ACP transacylase"/>
    <property type="match status" value="1"/>
</dbReference>